<comment type="caution">
    <text evidence="16">The sequence shown here is derived from an EMBL/GenBank/DDBJ whole genome shotgun (WGS) entry which is preliminary data.</text>
</comment>
<feature type="transmembrane region" description="Helical" evidence="13">
    <location>
        <begin position="349"/>
        <end position="372"/>
    </location>
</feature>
<evidence type="ECO:0000256" key="13">
    <source>
        <dbReference type="HAMAP-Rule" id="MF_01810"/>
    </source>
</evidence>
<keyword evidence="6 13" id="KW-0812">Transmembrane</keyword>
<dbReference type="NCBIfam" id="TIGR03592">
    <property type="entry name" value="yidC_oxa1_cterm"/>
    <property type="match status" value="1"/>
</dbReference>
<dbReference type="GO" id="GO:0032977">
    <property type="term" value="F:membrane insertase activity"/>
    <property type="evidence" value="ECO:0007669"/>
    <property type="project" value="InterPro"/>
</dbReference>
<dbReference type="PANTHER" id="PTHR12428">
    <property type="entry name" value="OXA1"/>
    <property type="match status" value="1"/>
</dbReference>
<name>A0A7Y6EFV7_9SPHN</name>
<feature type="domain" description="Membrane insertase YidC N-terminal" evidence="15">
    <location>
        <begin position="74"/>
        <end position="345"/>
    </location>
</feature>
<dbReference type="GO" id="GO:0005886">
    <property type="term" value="C:plasma membrane"/>
    <property type="evidence" value="ECO:0007669"/>
    <property type="project" value="UniProtKB-SubCell"/>
</dbReference>
<evidence type="ECO:0000256" key="10">
    <source>
        <dbReference type="ARBA" id="ARBA00023186"/>
    </source>
</evidence>
<evidence type="ECO:0000256" key="3">
    <source>
        <dbReference type="ARBA" id="ARBA00015325"/>
    </source>
</evidence>
<dbReference type="InterPro" id="IPR028053">
    <property type="entry name" value="Membr_insert_YidC_N"/>
</dbReference>
<dbReference type="AlphaFoldDB" id="A0A7Y6EFV7"/>
<proteinExistence type="inferred from homology"/>
<dbReference type="Pfam" id="PF14849">
    <property type="entry name" value="YidC_periplas"/>
    <property type="match status" value="1"/>
</dbReference>
<dbReference type="EMBL" id="JABMCH010000054">
    <property type="protein sequence ID" value="NUU46163.1"/>
    <property type="molecule type" value="Genomic_DNA"/>
</dbReference>
<evidence type="ECO:0000256" key="6">
    <source>
        <dbReference type="ARBA" id="ARBA00022692"/>
    </source>
</evidence>
<gene>
    <name evidence="13 16" type="primary">yidC</name>
    <name evidence="16" type="ORF">HP438_04140</name>
</gene>
<evidence type="ECO:0000256" key="5">
    <source>
        <dbReference type="ARBA" id="ARBA00022475"/>
    </source>
</evidence>
<evidence type="ECO:0000256" key="4">
    <source>
        <dbReference type="ARBA" id="ARBA00022448"/>
    </source>
</evidence>
<dbReference type="Pfam" id="PF02096">
    <property type="entry name" value="60KD_IMP"/>
    <property type="match status" value="1"/>
</dbReference>
<comment type="similarity">
    <text evidence="2 13">Belongs to the OXA1/ALB3/YidC family. Type 1 subfamily.</text>
</comment>
<evidence type="ECO:0000256" key="2">
    <source>
        <dbReference type="ARBA" id="ARBA00010527"/>
    </source>
</evidence>
<keyword evidence="10 13" id="KW-0143">Chaperone</keyword>
<protein>
    <recommendedName>
        <fullName evidence="3 13">Membrane protein insertase YidC</fullName>
    </recommendedName>
    <alternativeName>
        <fullName evidence="12 13">Foldase YidC</fullName>
    </alternativeName>
    <alternativeName>
        <fullName evidence="11 13">Membrane integrase YidC</fullName>
    </alternativeName>
    <alternativeName>
        <fullName evidence="13">Membrane protein YidC</fullName>
    </alternativeName>
</protein>
<evidence type="ECO:0000256" key="11">
    <source>
        <dbReference type="ARBA" id="ARBA00033245"/>
    </source>
</evidence>
<dbReference type="InterPro" id="IPR019998">
    <property type="entry name" value="Membr_insert_YidC"/>
</dbReference>
<sequence>MNQDRKNFVVFAVIAALILFGWPLIQSKFFPSNPPATKIEGGKQVPVANSTANPTATTPTAIRDRKVVLAETPRVAIDTPRLKGSINLKGARIDDLVLLDYKETVAKDSPPIRLLSPAGAEGAYFAGFGWRTDGLNPPAADTVWTASAPVLRPGQPVTLTAANATGQQFRIVLSVDKDYMFTVQQTVANGGNAPVPVAAYGYVNRGISADPDTWTIHVGPMSVNNGSANYGPNWKDVDKAPTRFSTTGGWLGFTDKYWLTALIPDQAKAFDGQFRAGAGQTYQADDTVQPQTLAPGKQLTQTTRFFAGAKEVALLDRYTDKEGATKLDYALDWGYLRVLEKPIFYYLDWLFRLVGNFGVAIILLTVTIRALMFPIAQRQFASMAAMRAVQPKMKALQERYKDDKVRMQQEVMALYKQEKVNPLAGCLPTLIQIPIFYALYKVLMLTIEMRHQGFVLWIKDLSAPDPLTPVNLFGLLPFVPPHFIAIGVVPILLGISMYFQFKMNPQPMDDAQKQVFAILPWVLMFVMAPFAVGLQVYWITTNCISILQQRLLYARHPGLKQPVAK</sequence>
<dbReference type="PRINTS" id="PR01900">
    <property type="entry name" value="YIDCPROTEIN"/>
</dbReference>
<reference evidence="16 17" key="1">
    <citation type="submission" date="2020-05" db="EMBL/GenBank/DDBJ databases">
        <title>Genome Sequencing of Type Strains.</title>
        <authorList>
            <person name="Lemaire J.F."/>
            <person name="Inderbitzin P."/>
            <person name="Gregorio O.A."/>
            <person name="Collins S.B."/>
            <person name="Wespe N."/>
            <person name="Knight-Connoni V."/>
        </authorList>
    </citation>
    <scope>NUCLEOTIDE SEQUENCE [LARGE SCALE GENOMIC DNA]</scope>
    <source>
        <strain evidence="16 17">DSM 100049</strain>
    </source>
</reference>
<dbReference type="RefSeq" id="WP_175310937.1">
    <property type="nucleotide sequence ID" value="NZ_CBCRYR010000009.1"/>
</dbReference>
<dbReference type="GO" id="GO:0015031">
    <property type="term" value="P:protein transport"/>
    <property type="evidence" value="ECO:0007669"/>
    <property type="project" value="UniProtKB-KW"/>
</dbReference>
<keyword evidence="9 13" id="KW-0472">Membrane</keyword>
<dbReference type="InterPro" id="IPR001708">
    <property type="entry name" value="YidC/ALB3/OXA1/COX18"/>
</dbReference>
<evidence type="ECO:0000256" key="1">
    <source>
        <dbReference type="ARBA" id="ARBA00004429"/>
    </source>
</evidence>
<evidence type="ECO:0000256" key="12">
    <source>
        <dbReference type="ARBA" id="ARBA00033342"/>
    </source>
</evidence>
<dbReference type="GO" id="GO:0051205">
    <property type="term" value="P:protein insertion into membrane"/>
    <property type="evidence" value="ECO:0007669"/>
    <property type="project" value="TreeGrafter"/>
</dbReference>
<keyword evidence="17" id="KW-1185">Reference proteome</keyword>
<comment type="subunit">
    <text evidence="13">Interacts with the Sec translocase complex via SecD. Specifically interacts with transmembrane segments of nascent integral membrane proteins during membrane integration.</text>
</comment>
<dbReference type="NCBIfam" id="TIGR03593">
    <property type="entry name" value="yidC_nterm"/>
    <property type="match status" value="1"/>
</dbReference>
<feature type="transmembrane region" description="Helical" evidence="13">
    <location>
        <begin position="515"/>
        <end position="538"/>
    </location>
</feature>
<keyword evidence="5 13" id="KW-1003">Cell membrane</keyword>
<keyword evidence="4 13" id="KW-0813">Transport</keyword>
<comment type="function">
    <text evidence="13">Required for the insertion and/or proper folding and/or complex formation of integral membrane proteins into the membrane. Involved in integration of membrane proteins that insert both dependently and independently of the Sec translocase complex, as well as at least some lipoproteins. Aids folding of multispanning membrane proteins.</text>
</comment>
<dbReference type="InterPro" id="IPR047196">
    <property type="entry name" value="YidC_ALB_C"/>
</dbReference>
<evidence type="ECO:0000259" key="15">
    <source>
        <dbReference type="Pfam" id="PF14849"/>
    </source>
</evidence>
<organism evidence="16 17">
    <name type="scientific">Sphingomonas zeae</name>
    <dbReference type="NCBI Taxonomy" id="1646122"/>
    <lineage>
        <taxon>Bacteria</taxon>
        <taxon>Pseudomonadati</taxon>
        <taxon>Pseudomonadota</taxon>
        <taxon>Alphaproteobacteria</taxon>
        <taxon>Sphingomonadales</taxon>
        <taxon>Sphingomonadaceae</taxon>
        <taxon>Sphingomonas</taxon>
    </lineage>
</organism>
<evidence type="ECO:0000256" key="8">
    <source>
        <dbReference type="ARBA" id="ARBA00022989"/>
    </source>
</evidence>
<evidence type="ECO:0000256" key="7">
    <source>
        <dbReference type="ARBA" id="ARBA00022927"/>
    </source>
</evidence>
<dbReference type="CDD" id="cd20070">
    <property type="entry name" value="5TM_YidC_Alb3"/>
    <property type="match status" value="1"/>
</dbReference>
<evidence type="ECO:0000313" key="17">
    <source>
        <dbReference type="Proteomes" id="UP000536441"/>
    </source>
</evidence>
<keyword evidence="7 13" id="KW-0653">Protein transport</keyword>
<evidence type="ECO:0000256" key="9">
    <source>
        <dbReference type="ARBA" id="ARBA00023136"/>
    </source>
</evidence>
<dbReference type="InterPro" id="IPR028055">
    <property type="entry name" value="YidC/Oxa/ALB_C"/>
</dbReference>
<comment type="subcellular location">
    <subcellularLocation>
        <location evidence="1">Cell inner membrane</location>
        <topology evidence="1">Multi-pass membrane protein</topology>
    </subcellularLocation>
    <subcellularLocation>
        <location evidence="13">Cell membrane</location>
        <topology evidence="13">Multi-pass membrane protein</topology>
    </subcellularLocation>
</comment>
<feature type="domain" description="Membrane insertase YidC/Oxa/ALB C-terminal" evidence="14">
    <location>
        <begin position="357"/>
        <end position="552"/>
    </location>
</feature>
<feature type="transmembrane region" description="Helical" evidence="13">
    <location>
        <begin position="420"/>
        <end position="440"/>
    </location>
</feature>
<feature type="transmembrane region" description="Helical" evidence="13">
    <location>
        <begin position="472"/>
        <end position="495"/>
    </location>
</feature>
<evidence type="ECO:0000313" key="16">
    <source>
        <dbReference type="EMBL" id="NUU46163.1"/>
    </source>
</evidence>
<dbReference type="Proteomes" id="UP000536441">
    <property type="component" value="Unassembled WGS sequence"/>
</dbReference>
<dbReference type="PRINTS" id="PR00701">
    <property type="entry name" value="60KDINNERMP"/>
</dbReference>
<accession>A0A7Y6EFV7</accession>
<dbReference type="Gene3D" id="2.70.98.90">
    <property type="match status" value="1"/>
</dbReference>
<dbReference type="NCBIfam" id="NF002353">
    <property type="entry name" value="PRK01318.1-4"/>
    <property type="match status" value="1"/>
</dbReference>
<evidence type="ECO:0000259" key="14">
    <source>
        <dbReference type="Pfam" id="PF02096"/>
    </source>
</evidence>
<dbReference type="InterPro" id="IPR038221">
    <property type="entry name" value="YidC_periplasmic_sf"/>
</dbReference>
<dbReference type="PANTHER" id="PTHR12428:SF65">
    <property type="entry name" value="CYTOCHROME C OXIDASE ASSEMBLY PROTEIN COX18, MITOCHONDRIAL"/>
    <property type="match status" value="1"/>
</dbReference>
<keyword evidence="8 13" id="KW-1133">Transmembrane helix</keyword>
<dbReference type="HAMAP" id="MF_01810">
    <property type="entry name" value="YidC_type1"/>
    <property type="match status" value="1"/>
</dbReference>
<dbReference type="CDD" id="cd19961">
    <property type="entry name" value="EcYidC-like_peri"/>
    <property type="match status" value="1"/>
</dbReference>